<dbReference type="Gene3D" id="3.40.30.10">
    <property type="entry name" value="Glutaredoxin"/>
    <property type="match status" value="1"/>
</dbReference>
<dbReference type="CDD" id="cd02947">
    <property type="entry name" value="TRX_family"/>
    <property type="match status" value="1"/>
</dbReference>
<keyword evidence="3" id="KW-1185">Reference proteome</keyword>
<reference evidence="2 3" key="1">
    <citation type="submission" date="2023-08" db="EMBL/GenBank/DDBJ databases">
        <title>Helicovermis profunda gen. nov., sp. nov., a novel mesophilic, fermentative bacterium within the Bacillota from a deep-sea hydrothermal vent chimney.</title>
        <authorList>
            <person name="Miyazaki U."/>
            <person name="Mizutani D."/>
            <person name="Hashimoto Y."/>
            <person name="Tame A."/>
            <person name="Sawayama S."/>
            <person name="Miyazaki J."/>
            <person name="Takai K."/>
            <person name="Nakagawa S."/>
        </authorList>
    </citation>
    <scope>NUCLEOTIDE SEQUENCE [LARGE SCALE GENOMIC DNA]</scope>
    <source>
        <strain evidence="2 3">S502</strain>
    </source>
</reference>
<proteinExistence type="predicted"/>
<protein>
    <recommendedName>
        <fullName evidence="1">Thioredoxin domain-containing protein</fullName>
    </recommendedName>
</protein>
<organism evidence="2 3">
    <name type="scientific">Helicovermis profundi</name>
    <dbReference type="NCBI Taxonomy" id="3065157"/>
    <lineage>
        <taxon>Bacteria</taxon>
        <taxon>Bacillati</taxon>
        <taxon>Bacillota</taxon>
        <taxon>Clostridia</taxon>
        <taxon>Helicovermis</taxon>
    </lineage>
</organism>
<dbReference type="Pfam" id="PF00085">
    <property type="entry name" value="Thioredoxin"/>
    <property type="match status" value="1"/>
</dbReference>
<evidence type="ECO:0000259" key="1">
    <source>
        <dbReference type="Pfam" id="PF00085"/>
    </source>
</evidence>
<dbReference type="InterPro" id="IPR013766">
    <property type="entry name" value="Thioredoxin_domain"/>
</dbReference>
<dbReference type="EMBL" id="AP028654">
    <property type="protein sequence ID" value="BEP29576.1"/>
    <property type="molecule type" value="Genomic_DNA"/>
</dbReference>
<dbReference type="InterPro" id="IPR036249">
    <property type="entry name" value="Thioredoxin-like_sf"/>
</dbReference>
<dbReference type="RefSeq" id="WP_338535203.1">
    <property type="nucleotide sequence ID" value="NZ_AP028654.1"/>
</dbReference>
<evidence type="ECO:0000313" key="3">
    <source>
        <dbReference type="Proteomes" id="UP001321786"/>
    </source>
</evidence>
<dbReference type="SUPFAM" id="SSF52833">
    <property type="entry name" value="Thioredoxin-like"/>
    <property type="match status" value="1"/>
</dbReference>
<gene>
    <name evidence="2" type="ORF">HLPR_19070</name>
</gene>
<feature type="domain" description="Thioredoxin" evidence="1">
    <location>
        <begin position="11"/>
        <end position="98"/>
    </location>
</feature>
<dbReference type="Proteomes" id="UP001321786">
    <property type="component" value="Chromosome"/>
</dbReference>
<dbReference type="AlphaFoldDB" id="A0AAU9E4N1"/>
<sequence>MKQLENINEIEDLIKNETIVLGYFTSKDCNMCKDLYPKIEKMIGKFKEIKSFRAETDTLPSLVSKYNFYVIPTVILFIEGKETIKKSRTISILELENQIERYYNMIY</sequence>
<dbReference type="KEGG" id="hprf:HLPR_19070"/>
<name>A0AAU9E4N1_9FIRM</name>
<accession>A0AAU9E4N1</accession>
<evidence type="ECO:0000313" key="2">
    <source>
        <dbReference type="EMBL" id="BEP29576.1"/>
    </source>
</evidence>